<organism evidence="2 3">
    <name type="scientific">Saguinus oedipus</name>
    <name type="common">Cotton-top tamarin</name>
    <name type="synonym">Oedipomidas oedipus</name>
    <dbReference type="NCBI Taxonomy" id="9490"/>
    <lineage>
        <taxon>Eukaryota</taxon>
        <taxon>Metazoa</taxon>
        <taxon>Chordata</taxon>
        <taxon>Craniata</taxon>
        <taxon>Vertebrata</taxon>
        <taxon>Euteleostomi</taxon>
        <taxon>Mammalia</taxon>
        <taxon>Eutheria</taxon>
        <taxon>Euarchontoglires</taxon>
        <taxon>Primates</taxon>
        <taxon>Haplorrhini</taxon>
        <taxon>Platyrrhini</taxon>
        <taxon>Cebidae</taxon>
        <taxon>Callitrichinae</taxon>
        <taxon>Saguinus</taxon>
    </lineage>
</organism>
<protein>
    <submittedName>
        <fullName evidence="2">Uncharacterized protein</fullName>
    </submittedName>
</protein>
<accession>A0ABQ9WC87</accession>
<evidence type="ECO:0000256" key="1">
    <source>
        <dbReference type="SAM" id="MobiDB-lite"/>
    </source>
</evidence>
<gene>
    <name evidence="2" type="ORF">P7K49_005275</name>
</gene>
<dbReference type="Proteomes" id="UP001266305">
    <property type="component" value="Unassembled WGS sequence"/>
</dbReference>
<feature type="region of interest" description="Disordered" evidence="1">
    <location>
        <begin position="1"/>
        <end position="88"/>
    </location>
</feature>
<sequence>MRLQRRDQDEGWPLRVSAEPGLQASQPRRPRQVNLAPEGASPGKGPAEARRARCHRRVPGLQPGPDSRGNGPRKETAERRLDSGSGALGAHLDEPCLIVPLDPVSARQVVFIPFAPFVLIIKHDGKVAGPVTVCLLPTLV</sequence>
<name>A0ABQ9WC87_SAGOE</name>
<proteinExistence type="predicted"/>
<feature type="compositionally biased region" description="Basic and acidic residues" evidence="1">
    <location>
        <begin position="72"/>
        <end position="82"/>
    </location>
</feature>
<comment type="caution">
    <text evidence="2">The sequence shown here is derived from an EMBL/GenBank/DDBJ whole genome shotgun (WGS) entry which is preliminary data.</text>
</comment>
<keyword evidence="3" id="KW-1185">Reference proteome</keyword>
<evidence type="ECO:0000313" key="2">
    <source>
        <dbReference type="EMBL" id="KAK2118388.1"/>
    </source>
</evidence>
<dbReference type="EMBL" id="JASSZA010000002">
    <property type="protein sequence ID" value="KAK2118388.1"/>
    <property type="molecule type" value="Genomic_DNA"/>
</dbReference>
<evidence type="ECO:0000313" key="3">
    <source>
        <dbReference type="Proteomes" id="UP001266305"/>
    </source>
</evidence>
<reference evidence="2 3" key="1">
    <citation type="submission" date="2023-05" db="EMBL/GenBank/DDBJ databases">
        <title>B98-5 Cell Line De Novo Hybrid Assembly: An Optical Mapping Approach.</title>
        <authorList>
            <person name="Kananen K."/>
            <person name="Auerbach J.A."/>
            <person name="Kautto E."/>
            <person name="Blachly J.S."/>
        </authorList>
    </citation>
    <scope>NUCLEOTIDE SEQUENCE [LARGE SCALE GENOMIC DNA]</scope>
    <source>
        <strain evidence="2">B95-8</strain>
        <tissue evidence="2">Cell line</tissue>
    </source>
</reference>